<keyword evidence="2" id="KW-0812">Transmembrane</keyword>
<organism evidence="3 4">
    <name type="scientific">Rugamonas aquatica</name>
    <dbReference type="NCBI Taxonomy" id="2743357"/>
    <lineage>
        <taxon>Bacteria</taxon>
        <taxon>Pseudomonadati</taxon>
        <taxon>Pseudomonadota</taxon>
        <taxon>Betaproteobacteria</taxon>
        <taxon>Burkholderiales</taxon>
        <taxon>Oxalobacteraceae</taxon>
        <taxon>Telluria group</taxon>
        <taxon>Rugamonas</taxon>
    </lineage>
</organism>
<keyword evidence="2" id="KW-0472">Membrane</keyword>
<keyword evidence="4" id="KW-1185">Reference proteome</keyword>
<reference evidence="3 4" key="1">
    <citation type="submission" date="2019-10" db="EMBL/GenBank/DDBJ databases">
        <title>Two novel species isolated from a subtropical stream in China.</title>
        <authorList>
            <person name="Lu H."/>
        </authorList>
    </citation>
    <scope>NUCLEOTIDE SEQUENCE [LARGE SCALE GENOMIC DNA]</scope>
    <source>
        <strain evidence="3 4">FT29W</strain>
    </source>
</reference>
<dbReference type="Proteomes" id="UP000440498">
    <property type="component" value="Unassembled WGS sequence"/>
</dbReference>
<dbReference type="AlphaFoldDB" id="A0A6A7N226"/>
<evidence type="ECO:0000256" key="2">
    <source>
        <dbReference type="SAM" id="Phobius"/>
    </source>
</evidence>
<feature type="transmembrane region" description="Helical" evidence="2">
    <location>
        <begin position="428"/>
        <end position="448"/>
    </location>
</feature>
<evidence type="ECO:0008006" key="5">
    <source>
        <dbReference type="Google" id="ProtNLM"/>
    </source>
</evidence>
<dbReference type="EMBL" id="WHUG01000004">
    <property type="protein sequence ID" value="MQA39055.1"/>
    <property type="molecule type" value="Genomic_DNA"/>
</dbReference>
<gene>
    <name evidence="3" type="ORF">GEV02_12900</name>
</gene>
<feature type="transmembrane region" description="Helical" evidence="2">
    <location>
        <begin position="454"/>
        <end position="487"/>
    </location>
</feature>
<sequence length="598" mass="61868">MAGPYISMINLRLTTETGQALIDLAKRLKDVDDAANKTKTGMAGLEEAFKKIKEKGAFGKSVAGVGMGMFEQLRKPYEEAAKAAQAQASFETLNLGAQANADVYAKAAAVSHQVLGSGIADNITRVRELHGVLGDLPQSLALSGDFAQYAFAATAANGGKEVEGQTVNAAKALSLRGGNLSGSAPALREELDLQSRVSFASGGKVGGAEFVAAGKAGKQAYQHYDKEYLYGQFSAYMAQTSGETAGANGQAAYATLVGGGMDGKAKGFLSQLGLLQTQGKGHPGPAGLSAANAGLMAQRPDKFIGEVLVPAMRKKYGKIGNEQMASLLEKKFDQPTARFLGDQIVNQPRLQNQAQAYQKASGYGGAYQSALQSPKGAEMAAAQSWKNLLTVIGTAYLPRVVDGLTSLAHGLDKLSALLEEYPALTTGLVYGFGLLAGALAIGGTISMVTASLGGLAMAATAIVALSTPILLVVAAVALLGAGLYFLLRKSPPKPEAPDAHTPTTRAPFAASGPYLAGSAPPPVGTPTPVKLAPGVPYQTFSPVPPPMPAPVFKVENKLDYRNITTRIFQEAGTRMARPPTGPNTHDGSMHAPSVAYAG</sequence>
<accession>A0A6A7N226</accession>
<evidence type="ECO:0000256" key="1">
    <source>
        <dbReference type="SAM" id="MobiDB-lite"/>
    </source>
</evidence>
<name>A0A6A7N226_9BURK</name>
<comment type="caution">
    <text evidence="3">The sequence shown here is derived from an EMBL/GenBank/DDBJ whole genome shotgun (WGS) entry which is preliminary data.</text>
</comment>
<keyword evidence="2" id="KW-1133">Transmembrane helix</keyword>
<evidence type="ECO:0000313" key="4">
    <source>
        <dbReference type="Proteomes" id="UP000440498"/>
    </source>
</evidence>
<proteinExistence type="predicted"/>
<protein>
    <recommendedName>
        <fullName evidence="5">Phage tail tape measure protein</fullName>
    </recommendedName>
</protein>
<dbReference type="RefSeq" id="WP_152838349.1">
    <property type="nucleotide sequence ID" value="NZ_WHUG01000004.1"/>
</dbReference>
<evidence type="ECO:0000313" key="3">
    <source>
        <dbReference type="EMBL" id="MQA39055.1"/>
    </source>
</evidence>
<feature type="region of interest" description="Disordered" evidence="1">
    <location>
        <begin position="574"/>
        <end position="598"/>
    </location>
</feature>